<dbReference type="OrthoDB" id="339107at2"/>
<dbReference type="PANTHER" id="PTHR43162">
    <property type="match status" value="1"/>
</dbReference>
<evidence type="ECO:0000313" key="3">
    <source>
        <dbReference type="Proteomes" id="UP000008635"/>
    </source>
</evidence>
<evidence type="ECO:0000256" key="1">
    <source>
        <dbReference type="SAM" id="MobiDB-lite"/>
    </source>
</evidence>
<reference evidence="3" key="2">
    <citation type="submission" date="2011-01" db="EMBL/GenBank/DDBJ databases">
        <title>The complete genome of Deinococcus maricopensis DSM 21211.</title>
        <authorList>
            <consortium name="US DOE Joint Genome Institute (JGI-PGF)"/>
            <person name="Lucas S."/>
            <person name="Copeland A."/>
            <person name="Lapidus A."/>
            <person name="Goodwin L."/>
            <person name="Pitluck S."/>
            <person name="Kyrpides N."/>
            <person name="Mavromatis K."/>
            <person name="Pagani I."/>
            <person name="Ivanova N."/>
            <person name="Ovchinnikova G."/>
            <person name="Zeytun A."/>
            <person name="Detter J.C."/>
            <person name="Han C."/>
            <person name="Land M."/>
            <person name="Hauser L."/>
            <person name="Markowitz V."/>
            <person name="Cheng J.-F."/>
            <person name="Hugenholtz P."/>
            <person name="Woyke T."/>
            <person name="Wu D."/>
            <person name="Pukall R."/>
            <person name="Gehrich-Schroeter G."/>
            <person name="Brambilla E."/>
            <person name="Klenk H.-P."/>
            <person name="Eisen J.A."/>
        </authorList>
    </citation>
    <scope>NUCLEOTIDE SEQUENCE [LARGE SCALE GENOMIC DNA]</scope>
    <source>
        <strain evidence="3">DSM 21211 / LMG 22137 / NRRL B-23946 / LB-34</strain>
    </source>
</reference>
<feature type="region of interest" description="Disordered" evidence="1">
    <location>
        <begin position="1"/>
        <end position="20"/>
    </location>
</feature>
<accession>E8U448</accession>
<organism evidence="2 3">
    <name type="scientific">Deinococcus maricopensis (strain DSM 21211 / LMG 22137 / NRRL B-23946 / LB-34)</name>
    <dbReference type="NCBI Taxonomy" id="709986"/>
    <lineage>
        <taxon>Bacteria</taxon>
        <taxon>Thermotogati</taxon>
        <taxon>Deinococcota</taxon>
        <taxon>Deinococci</taxon>
        <taxon>Deinococcales</taxon>
        <taxon>Deinococcaceae</taxon>
        <taxon>Deinococcus</taxon>
    </lineage>
</organism>
<dbReference type="eggNOG" id="COG0702">
    <property type="taxonomic scope" value="Bacteria"/>
</dbReference>
<dbReference type="Proteomes" id="UP000008635">
    <property type="component" value="Chromosome"/>
</dbReference>
<dbReference type="InterPro" id="IPR036291">
    <property type="entry name" value="NAD(P)-bd_dom_sf"/>
</dbReference>
<keyword evidence="3" id="KW-1185">Reference proteome</keyword>
<reference evidence="2 3" key="1">
    <citation type="journal article" date="2011" name="Stand. Genomic Sci.">
        <title>Complete genome sequence of Deinococcus maricopensis type strain (LB-34).</title>
        <authorList>
            <person name="Pukall R."/>
            <person name="Zeytun A."/>
            <person name="Lucas S."/>
            <person name="Lapidus A."/>
            <person name="Hammon N."/>
            <person name="Deshpande S."/>
            <person name="Nolan M."/>
            <person name="Cheng J.F."/>
            <person name="Pitluck S."/>
            <person name="Liolios K."/>
            <person name="Pagani I."/>
            <person name="Mikhailova N."/>
            <person name="Ivanova N."/>
            <person name="Mavromatis K."/>
            <person name="Pati A."/>
            <person name="Tapia R."/>
            <person name="Han C."/>
            <person name="Goodwin L."/>
            <person name="Chen A."/>
            <person name="Palaniappan K."/>
            <person name="Land M."/>
            <person name="Hauser L."/>
            <person name="Chang Y.J."/>
            <person name="Jeffries C.D."/>
            <person name="Brambilla E.M."/>
            <person name="Rohde M."/>
            <person name="Goker M."/>
            <person name="Detter J.C."/>
            <person name="Woyke T."/>
            <person name="Bristow J."/>
            <person name="Eisen J.A."/>
            <person name="Markowitz V."/>
            <person name="Hugenholtz P."/>
            <person name="Kyrpides N.C."/>
            <person name="Klenk H.P."/>
        </authorList>
    </citation>
    <scope>NUCLEOTIDE SEQUENCE [LARGE SCALE GENOMIC DNA]</scope>
    <source>
        <strain evidence="3">DSM 21211 / LMG 22137 / NRRL B-23946 / LB-34</strain>
    </source>
</reference>
<dbReference type="EMBL" id="CP002454">
    <property type="protein sequence ID" value="ADV65885.1"/>
    <property type="molecule type" value="Genomic_DNA"/>
</dbReference>
<dbReference type="AlphaFoldDB" id="E8U448"/>
<dbReference type="SUPFAM" id="SSF51735">
    <property type="entry name" value="NAD(P)-binding Rossmann-fold domains"/>
    <property type="match status" value="1"/>
</dbReference>
<dbReference type="STRING" id="709986.Deima_0221"/>
<proteinExistence type="predicted"/>
<name>E8U448_DEIML</name>
<evidence type="ECO:0000313" key="2">
    <source>
        <dbReference type="EMBL" id="ADV65885.1"/>
    </source>
</evidence>
<gene>
    <name evidence="2" type="ordered locus">Deima_0221</name>
</gene>
<protein>
    <submittedName>
        <fullName evidence="2">dTDP-4-dehydrorhamnose reductase</fullName>
    </submittedName>
</protein>
<dbReference type="InterPro" id="IPR051604">
    <property type="entry name" value="Ergot_Alk_Oxidoreductase"/>
</dbReference>
<sequence length="282" mass="30271">MNSTDTHPRPSLVLGSTGKTGQRVARKLQQANMPVRGCARSTPIPFHWDDERTWLPAVRGTEAAYIAYAPDLALPQAAEQIASFAQVARNEGVARLVLLSSRGEPNGVRCEEAVQASGVDWTILRCSWFAQNFTEGAFADSLRHGTLALPVGGIPEPFIDADDIAEVAAAALRGGHAGQVYELTGPRALTFAQAVHEIADATQRPLQYHHISLTDFTGTLARHGTPQHVTDLLAHLFTELLDGRNSATADGVQRALGRPARDFRAFARESAAQGVWAPVLAG</sequence>
<dbReference type="Gene3D" id="3.90.25.10">
    <property type="entry name" value="UDP-galactose 4-epimerase, domain 1"/>
    <property type="match status" value="1"/>
</dbReference>
<dbReference type="RefSeq" id="WP_013555390.1">
    <property type="nucleotide sequence ID" value="NC_014958.1"/>
</dbReference>
<dbReference type="Gene3D" id="3.40.50.720">
    <property type="entry name" value="NAD(P)-binding Rossmann-like Domain"/>
    <property type="match status" value="1"/>
</dbReference>
<dbReference type="HOGENOM" id="CLU_007383_10_6_0"/>
<dbReference type="PANTHER" id="PTHR43162:SF1">
    <property type="entry name" value="PRESTALK A DIFFERENTIATION PROTEIN A"/>
    <property type="match status" value="1"/>
</dbReference>
<dbReference type="KEGG" id="dmr:Deima_0221"/>